<dbReference type="EMBL" id="BDQV01000314">
    <property type="protein sequence ID" value="GAY62611.1"/>
    <property type="molecule type" value="Genomic_DNA"/>
</dbReference>
<proteinExistence type="predicted"/>
<evidence type="ECO:0000313" key="1">
    <source>
        <dbReference type="EMBL" id="GAY62611.1"/>
    </source>
</evidence>
<dbReference type="STRING" id="55188.A0A2H5QDF1"/>
<sequence length="95" mass="10650">MPRLKIFMAMRSSPCRGVFIITDARQYWQICCGHIIQEVQLKICRMPTSIVSYIYVGNNDGENLTALKTFSCEEVYEGNVIDDAVSITLVVTAAV</sequence>
<keyword evidence="2" id="KW-1185">Reference proteome</keyword>
<organism evidence="1 2">
    <name type="scientific">Citrus unshiu</name>
    <name type="common">Satsuma mandarin</name>
    <name type="synonym">Citrus nobilis var. unshiu</name>
    <dbReference type="NCBI Taxonomy" id="55188"/>
    <lineage>
        <taxon>Eukaryota</taxon>
        <taxon>Viridiplantae</taxon>
        <taxon>Streptophyta</taxon>
        <taxon>Embryophyta</taxon>
        <taxon>Tracheophyta</taxon>
        <taxon>Spermatophyta</taxon>
        <taxon>Magnoliopsida</taxon>
        <taxon>eudicotyledons</taxon>
        <taxon>Gunneridae</taxon>
        <taxon>Pentapetalae</taxon>
        <taxon>rosids</taxon>
        <taxon>malvids</taxon>
        <taxon>Sapindales</taxon>
        <taxon>Rutaceae</taxon>
        <taxon>Aurantioideae</taxon>
        <taxon>Citrus</taxon>
    </lineage>
</organism>
<dbReference type="Proteomes" id="UP000236630">
    <property type="component" value="Unassembled WGS sequence"/>
</dbReference>
<gene>
    <name evidence="1" type="ORF">CUMW_219220</name>
</gene>
<feature type="non-terminal residue" evidence="1">
    <location>
        <position position="95"/>
    </location>
</feature>
<accession>A0A2H5QDF1</accession>
<evidence type="ECO:0000313" key="2">
    <source>
        <dbReference type="Proteomes" id="UP000236630"/>
    </source>
</evidence>
<reference evidence="1 2" key="1">
    <citation type="journal article" date="2017" name="Front. Genet.">
        <title>Draft sequencing of the heterozygous diploid genome of Satsuma (Citrus unshiu Marc.) using a hybrid assembly approach.</title>
        <authorList>
            <person name="Shimizu T."/>
            <person name="Tanizawa Y."/>
            <person name="Mochizuki T."/>
            <person name="Nagasaki H."/>
            <person name="Yoshioka T."/>
            <person name="Toyoda A."/>
            <person name="Fujiyama A."/>
            <person name="Kaminuma E."/>
            <person name="Nakamura Y."/>
        </authorList>
    </citation>
    <scope>NUCLEOTIDE SEQUENCE [LARGE SCALE GENOMIC DNA]</scope>
    <source>
        <strain evidence="2">cv. Miyagawa wase</strain>
    </source>
</reference>
<name>A0A2H5QDF1_CITUN</name>
<dbReference type="Gene3D" id="3.30.360.10">
    <property type="entry name" value="Dihydrodipicolinate Reductase, domain 2"/>
    <property type="match status" value="1"/>
</dbReference>
<comment type="caution">
    <text evidence="1">The sequence shown here is derived from an EMBL/GenBank/DDBJ whole genome shotgun (WGS) entry which is preliminary data.</text>
</comment>
<protein>
    <submittedName>
        <fullName evidence="1">Uncharacterized protein</fullName>
    </submittedName>
</protein>
<dbReference type="AlphaFoldDB" id="A0A2H5QDF1"/>